<accession>M1KG14</accession>
<protein>
    <submittedName>
        <fullName evidence="1">Universal stress protein family</fullName>
    </submittedName>
</protein>
<evidence type="ECO:0000313" key="1">
    <source>
        <dbReference type="EMBL" id="AGE93850.1"/>
    </source>
</evidence>
<dbReference type="EMBL" id="JX971053">
    <property type="protein sequence ID" value="AGE93850.1"/>
    <property type="molecule type" value="Genomic_DNA"/>
</dbReference>
<feature type="non-terminal residue" evidence="1">
    <location>
        <position position="54"/>
    </location>
</feature>
<name>M1KG14_POSOC</name>
<reference evidence="1" key="1">
    <citation type="submission" date="2012-10" db="EMBL/GenBank/DDBJ databases">
        <title>Development of 51 novel EST-linked microsatellites in the Mediterranean seagrass Posidonia oceanica.</title>
        <authorList>
            <person name="D'Esposito D."/>
            <person name="Orsini L."/>
            <person name="Procaccini G."/>
        </authorList>
    </citation>
    <scope>NUCLEOTIDE SEQUENCE</scope>
    <source>
        <tissue evidence="1">Leaf</tissue>
    </source>
</reference>
<proteinExistence type="predicted"/>
<sequence>RDVICETVKSEGADHWSWEAMDMPPKEGFPWECEQPLCTQCQLPCAHCEEAPSA</sequence>
<organism evidence="1">
    <name type="scientific">Posidonia oceanica</name>
    <name type="common">Mediterranean tapeweed</name>
    <dbReference type="NCBI Taxonomy" id="55489"/>
    <lineage>
        <taxon>Eukaryota</taxon>
        <taxon>Viridiplantae</taxon>
        <taxon>Streptophyta</taxon>
        <taxon>Embryophyta</taxon>
        <taxon>Tracheophyta</taxon>
        <taxon>Spermatophyta</taxon>
        <taxon>Magnoliopsida</taxon>
        <taxon>Liliopsida</taxon>
        <taxon>Posidoniaceae</taxon>
        <taxon>Posidonia</taxon>
    </lineage>
</organism>
<dbReference type="AlphaFoldDB" id="M1KG14"/>